<dbReference type="EMBL" id="FNRA01000008">
    <property type="protein sequence ID" value="SEA98806.1"/>
    <property type="molecule type" value="Genomic_DNA"/>
</dbReference>
<sequence length="471" mass="51536">MLNPMNQNIASYRKANPPGKPAGTDPDRLIKRGIWTYFLLLIFEGALRKWILPGLATPILLIRDPLALWIIALVWQKGIFPRSFYLTLTVIIGIIGTFSAMFLGHGSLPVAIYGARILLIQFPLIFAIGRIMTRKDVVEIGKVLLYISIPMVVLIGLQFYSPQSALVNRGVGGDIEGGGFSGALGYFRPPGTFSFTNGCTLFFGFVTSFVMYFWLNQKEINRAVLIMASMASIMAIPLSISRTLLVSDGIAVFFAVLATVSNVQHAGKMIMFGIISFVSLIVLSQFSFFQTATETITTRFDNASQSEGTLVNSVAERGLSGLVGALKHSDEEPFLGYGIGMGTSVGSKLLTGKVTYLISEGEWGRLVGELGVALGMTLIFIRVGLTFKIFFLAFKRLGQGDILPWMLMSFGFLLIPQGQWSQPTSLGFSILITGLLFAAMRNDVAIAKNKVTEADDEKINDRTRTVQMKLS</sequence>
<keyword evidence="3" id="KW-1185">Reference proteome</keyword>
<feature type="transmembrane region" description="Helical" evidence="1">
    <location>
        <begin position="424"/>
        <end position="440"/>
    </location>
</feature>
<feature type="transmembrane region" description="Helical" evidence="1">
    <location>
        <begin position="270"/>
        <end position="289"/>
    </location>
</feature>
<name>A0A1H4FNB8_9SPHI</name>
<evidence type="ECO:0000313" key="2">
    <source>
        <dbReference type="EMBL" id="SEA98806.1"/>
    </source>
</evidence>
<evidence type="ECO:0000313" key="3">
    <source>
        <dbReference type="Proteomes" id="UP000198850"/>
    </source>
</evidence>
<protein>
    <recommendedName>
        <fullName evidence="4">O-Antigen ligase</fullName>
    </recommendedName>
</protein>
<feature type="transmembrane region" description="Helical" evidence="1">
    <location>
        <begin position="110"/>
        <end position="131"/>
    </location>
</feature>
<evidence type="ECO:0000256" key="1">
    <source>
        <dbReference type="SAM" id="Phobius"/>
    </source>
</evidence>
<keyword evidence="1" id="KW-0812">Transmembrane</keyword>
<reference evidence="2 3" key="1">
    <citation type="submission" date="2016-10" db="EMBL/GenBank/DDBJ databases">
        <authorList>
            <person name="de Groot N.N."/>
        </authorList>
    </citation>
    <scope>NUCLEOTIDE SEQUENCE [LARGE SCALE GENOMIC DNA]</scope>
    <source>
        <strain evidence="2 3">DSM 19033</strain>
    </source>
</reference>
<keyword evidence="1" id="KW-1133">Transmembrane helix</keyword>
<evidence type="ECO:0008006" key="4">
    <source>
        <dbReference type="Google" id="ProtNLM"/>
    </source>
</evidence>
<feature type="transmembrane region" description="Helical" evidence="1">
    <location>
        <begin position="246"/>
        <end position="263"/>
    </location>
</feature>
<feature type="transmembrane region" description="Helical" evidence="1">
    <location>
        <begin position="143"/>
        <end position="161"/>
    </location>
</feature>
<feature type="transmembrane region" description="Helical" evidence="1">
    <location>
        <begin position="195"/>
        <end position="215"/>
    </location>
</feature>
<gene>
    <name evidence="2" type="ORF">SAMN05443550_10827</name>
</gene>
<proteinExistence type="predicted"/>
<dbReference type="STRING" id="425514.SAMN05443550_10827"/>
<feature type="transmembrane region" description="Helical" evidence="1">
    <location>
        <begin position="370"/>
        <end position="390"/>
    </location>
</feature>
<accession>A0A1H4FNB8</accession>
<keyword evidence="1" id="KW-0472">Membrane</keyword>
<organism evidence="2 3">
    <name type="scientific">Pedobacter hartonius</name>
    <dbReference type="NCBI Taxonomy" id="425514"/>
    <lineage>
        <taxon>Bacteria</taxon>
        <taxon>Pseudomonadati</taxon>
        <taxon>Bacteroidota</taxon>
        <taxon>Sphingobacteriia</taxon>
        <taxon>Sphingobacteriales</taxon>
        <taxon>Sphingobacteriaceae</taxon>
        <taxon>Pedobacter</taxon>
    </lineage>
</organism>
<dbReference type="AlphaFoldDB" id="A0A1H4FNB8"/>
<dbReference type="Proteomes" id="UP000198850">
    <property type="component" value="Unassembled WGS sequence"/>
</dbReference>
<feature type="transmembrane region" description="Helical" evidence="1">
    <location>
        <begin position="84"/>
        <end position="104"/>
    </location>
</feature>
<feature type="transmembrane region" description="Helical" evidence="1">
    <location>
        <begin position="57"/>
        <end position="75"/>
    </location>
</feature>